<proteinExistence type="predicted"/>
<dbReference type="KEGG" id="sfd:USDA257_c52930"/>
<dbReference type="AlphaFoldDB" id="I3XD61"/>
<accession>I3XD61</accession>
<evidence type="ECO:0000313" key="2">
    <source>
        <dbReference type="Proteomes" id="UP000006180"/>
    </source>
</evidence>
<dbReference type="HOGENOM" id="CLU_212779_0_0_5"/>
<dbReference type="STRING" id="1185652.USDA257_c52930"/>
<sequence>MAIDQIACDGRYSRATWREAKEQANSVRYRVEYWVGDIVRL</sequence>
<gene>
    <name evidence="1" type="ORF">USDA257_c52930</name>
</gene>
<organism evidence="1 2">
    <name type="scientific">Sinorhizobium fredii (strain USDA 257)</name>
    <dbReference type="NCBI Taxonomy" id="1185652"/>
    <lineage>
        <taxon>Bacteria</taxon>
        <taxon>Pseudomonadati</taxon>
        <taxon>Pseudomonadota</taxon>
        <taxon>Alphaproteobacteria</taxon>
        <taxon>Hyphomicrobiales</taxon>
        <taxon>Rhizobiaceae</taxon>
        <taxon>Sinorhizobium/Ensifer group</taxon>
        <taxon>Sinorhizobium</taxon>
    </lineage>
</organism>
<dbReference type="Proteomes" id="UP000006180">
    <property type="component" value="Chromosome"/>
</dbReference>
<reference evidence="1 2" key="1">
    <citation type="journal article" date="2012" name="J. Bacteriol.">
        <title>Complete genome sequence of the broad-host-range strain Sinorhizobium fredii USDA257.</title>
        <authorList>
            <person name="Schuldes J."/>
            <person name="Rodriguez Orbegoso M."/>
            <person name="Schmeisser C."/>
            <person name="Krishnan H.B."/>
            <person name="Daniel R."/>
            <person name="Streit W.R."/>
        </authorList>
    </citation>
    <scope>NUCLEOTIDE SEQUENCE [LARGE SCALE GENOMIC DNA]</scope>
    <source>
        <strain evidence="1 2">USDA 257</strain>
    </source>
</reference>
<dbReference type="PATRIC" id="fig|1185652.3.peg.5492"/>
<dbReference type="EMBL" id="CP003563">
    <property type="protein sequence ID" value="AFL53817.1"/>
    <property type="molecule type" value="Genomic_DNA"/>
</dbReference>
<evidence type="ECO:0000313" key="1">
    <source>
        <dbReference type="EMBL" id="AFL53817.1"/>
    </source>
</evidence>
<name>I3XD61_SINF2</name>
<protein>
    <submittedName>
        <fullName evidence="1">Uncharacterized protein</fullName>
    </submittedName>
</protein>